<evidence type="ECO:0000256" key="2">
    <source>
        <dbReference type="PROSITE-ProRule" id="PRU00708"/>
    </source>
</evidence>
<dbReference type="InterPro" id="IPR011990">
    <property type="entry name" value="TPR-like_helical_dom_sf"/>
</dbReference>
<evidence type="ECO:0000313" key="4">
    <source>
        <dbReference type="Proteomes" id="UP000250140"/>
    </source>
</evidence>
<sequence length="351" mass="40331">MGAKFNVYLYTAIIHNAIETGDIRMAFRILNLMEENGVRPNGSTYSILLRNLKETETPEKFQDFANHCAQIAKDLKHSQLATEYIHYLYVCQQRRNSKHTLKTLLEAYCQFFSPKPLIDMKILAPISDSRNWNDIMAPQPMSLFLIIAADLQCRGEETSDAQLYELYSRFRELVQTGHPYIAQLAETPHTYNAYLTAFCSRESMLKDATQVIRDMTIELLPAVIHEPGQRPIKPTLPDVYTWTIFMNGFVRFRQMAAAEKVLELMRKRNLEPTDVTWSTLLRGYAEEQNVEKIGGILRAIEKDGITLSTKSLYYLGRVQDREGLMSALRQGAETQAKFNDSKRNKIELSKG</sequence>
<evidence type="ECO:0000313" key="3">
    <source>
        <dbReference type="EMBL" id="OCL03612.1"/>
    </source>
</evidence>
<dbReference type="OrthoDB" id="185373at2759"/>
<protein>
    <recommendedName>
        <fullName evidence="5">Pentatricopeptide repeat-containing protein</fullName>
    </recommendedName>
</protein>
<dbReference type="PANTHER" id="PTHR47939:SF13">
    <property type="entry name" value="OS03G0201400 PROTEIN"/>
    <property type="match status" value="1"/>
</dbReference>
<reference evidence="3 4" key="1">
    <citation type="journal article" date="2016" name="Nat. Commun.">
        <title>Ectomycorrhizal ecology is imprinted in the genome of the dominant symbiotic fungus Cenococcum geophilum.</title>
        <authorList>
            <consortium name="DOE Joint Genome Institute"/>
            <person name="Peter M."/>
            <person name="Kohler A."/>
            <person name="Ohm R.A."/>
            <person name="Kuo A."/>
            <person name="Krutzmann J."/>
            <person name="Morin E."/>
            <person name="Arend M."/>
            <person name="Barry K.W."/>
            <person name="Binder M."/>
            <person name="Choi C."/>
            <person name="Clum A."/>
            <person name="Copeland A."/>
            <person name="Grisel N."/>
            <person name="Haridas S."/>
            <person name="Kipfer T."/>
            <person name="LaButti K."/>
            <person name="Lindquist E."/>
            <person name="Lipzen A."/>
            <person name="Maire R."/>
            <person name="Meier B."/>
            <person name="Mihaltcheva S."/>
            <person name="Molinier V."/>
            <person name="Murat C."/>
            <person name="Poggeler S."/>
            <person name="Quandt C.A."/>
            <person name="Sperisen C."/>
            <person name="Tritt A."/>
            <person name="Tisserant E."/>
            <person name="Crous P.W."/>
            <person name="Henrissat B."/>
            <person name="Nehls U."/>
            <person name="Egli S."/>
            <person name="Spatafora J.W."/>
            <person name="Grigoriev I.V."/>
            <person name="Martin F.M."/>
        </authorList>
    </citation>
    <scope>NUCLEOTIDE SEQUENCE [LARGE SCALE GENOMIC DNA]</scope>
    <source>
        <strain evidence="3 4">CBS 207.34</strain>
    </source>
</reference>
<organism evidence="3 4">
    <name type="scientific">Glonium stellatum</name>
    <dbReference type="NCBI Taxonomy" id="574774"/>
    <lineage>
        <taxon>Eukaryota</taxon>
        <taxon>Fungi</taxon>
        <taxon>Dikarya</taxon>
        <taxon>Ascomycota</taxon>
        <taxon>Pezizomycotina</taxon>
        <taxon>Dothideomycetes</taxon>
        <taxon>Pleosporomycetidae</taxon>
        <taxon>Gloniales</taxon>
        <taxon>Gloniaceae</taxon>
        <taxon>Glonium</taxon>
    </lineage>
</organism>
<feature type="repeat" description="PPR" evidence="2">
    <location>
        <begin position="238"/>
        <end position="272"/>
    </location>
</feature>
<name>A0A8E2ERK9_9PEZI</name>
<dbReference type="InterPro" id="IPR050667">
    <property type="entry name" value="PPR-containing_protein"/>
</dbReference>
<keyword evidence="4" id="KW-1185">Reference proteome</keyword>
<evidence type="ECO:0008006" key="5">
    <source>
        <dbReference type="Google" id="ProtNLM"/>
    </source>
</evidence>
<keyword evidence="1" id="KW-0677">Repeat</keyword>
<feature type="repeat" description="PPR" evidence="2">
    <location>
        <begin position="6"/>
        <end position="40"/>
    </location>
</feature>
<dbReference type="Proteomes" id="UP000250140">
    <property type="component" value="Unassembled WGS sequence"/>
</dbReference>
<accession>A0A8E2ERK9</accession>
<gene>
    <name evidence="3" type="ORF">AOQ84DRAFT_227133</name>
</gene>
<dbReference type="NCBIfam" id="TIGR00756">
    <property type="entry name" value="PPR"/>
    <property type="match status" value="2"/>
</dbReference>
<evidence type="ECO:0000256" key="1">
    <source>
        <dbReference type="ARBA" id="ARBA00022737"/>
    </source>
</evidence>
<dbReference type="Pfam" id="PF13812">
    <property type="entry name" value="PPR_3"/>
    <property type="match status" value="1"/>
</dbReference>
<dbReference type="PROSITE" id="PS51375">
    <property type="entry name" value="PPR"/>
    <property type="match status" value="2"/>
</dbReference>
<dbReference type="EMBL" id="KV750705">
    <property type="protein sequence ID" value="OCL03612.1"/>
    <property type="molecule type" value="Genomic_DNA"/>
</dbReference>
<dbReference type="InterPro" id="IPR002885">
    <property type="entry name" value="PPR_rpt"/>
</dbReference>
<dbReference type="Pfam" id="PF13041">
    <property type="entry name" value="PPR_2"/>
    <property type="match status" value="1"/>
</dbReference>
<dbReference type="AlphaFoldDB" id="A0A8E2ERK9"/>
<dbReference type="Gene3D" id="1.25.40.10">
    <property type="entry name" value="Tetratricopeptide repeat domain"/>
    <property type="match status" value="2"/>
</dbReference>
<proteinExistence type="predicted"/>
<dbReference type="PANTHER" id="PTHR47939">
    <property type="entry name" value="MEMBRANE-ASSOCIATED SALT-INDUCIBLE PROTEIN-LIKE"/>
    <property type="match status" value="1"/>
</dbReference>